<keyword evidence="1" id="KW-0812">Transmembrane</keyword>
<dbReference type="EMBL" id="JAHIBW010000022">
    <property type="protein sequence ID" value="KAG7299932.1"/>
    <property type="molecule type" value="Genomic_DNA"/>
</dbReference>
<comment type="caution">
    <text evidence="2">The sequence shown here is derived from an EMBL/GenBank/DDBJ whole genome shotgun (WGS) entry which is preliminary data.</text>
</comment>
<sequence>MCLLVEECRKTVTCCALMCGRLAMMTCSMCDQLFKLCLYECSGAIGFCLQVVALIPLACTFLCTAKLRYYMCSSFICQSPSTGALGRLIVLIILCVLYYRHVYMNPNYSHVISQKFYKLMDIMRTKESEKAS</sequence>
<proteinExistence type="predicted"/>
<keyword evidence="3" id="KW-1185">Reference proteome</keyword>
<name>A0ABQ7Q3W1_PLUXY</name>
<feature type="transmembrane region" description="Helical" evidence="1">
    <location>
        <begin position="84"/>
        <end position="101"/>
    </location>
</feature>
<dbReference type="Proteomes" id="UP000823941">
    <property type="component" value="Chromosome 22"/>
</dbReference>
<reference evidence="2 3" key="1">
    <citation type="submission" date="2021-06" db="EMBL/GenBank/DDBJ databases">
        <title>A haploid diamondback moth (Plutella xylostella L.) genome assembly resolves 31 chromosomes and identifies a diamide resistance mutation.</title>
        <authorList>
            <person name="Ward C.M."/>
            <person name="Perry K.D."/>
            <person name="Baker G."/>
            <person name="Powis K."/>
            <person name="Heckel D.G."/>
            <person name="Baxter S.W."/>
        </authorList>
    </citation>
    <scope>NUCLEOTIDE SEQUENCE [LARGE SCALE GENOMIC DNA]</scope>
    <source>
        <strain evidence="2 3">LV</strain>
        <tissue evidence="2">Single pupa</tissue>
    </source>
</reference>
<evidence type="ECO:0000313" key="2">
    <source>
        <dbReference type="EMBL" id="KAG7299932.1"/>
    </source>
</evidence>
<evidence type="ECO:0000313" key="3">
    <source>
        <dbReference type="Proteomes" id="UP000823941"/>
    </source>
</evidence>
<keyword evidence="1" id="KW-0472">Membrane</keyword>
<gene>
    <name evidence="2" type="ORF">JYU34_016959</name>
</gene>
<evidence type="ECO:0000256" key="1">
    <source>
        <dbReference type="SAM" id="Phobius"/>
    </source>
</evidence>
<organism evidence="2 3">
    <name type="scientific">Plutella xylostella</name>
    <name type="common">Diamondback moth</name>
    <name type="synonym">Plutella maculipennis</name>
    <dbReference type="NCBI Taxonomy" id="51655"/>
    <lineage>
        <taxon>Eukaryota</taxon>
        <taxon>Metazoa</taxon>
        <taxon>Ecdysozoa</taxon>
        <taxon>Arthropoda</taxon>
        <taxon>Hexapoda</taxon>
        <taxon>Insecta</taxon>
        <taxon>Pterygota</taxon>
        <taxon>Neoptera</taxon>
        <taxon>Endopterygota</taxon>
        <taxon>Lepidoptera</taxon>
        <taxon>Glossata</taxon>
        <taxon>Ditrysia</taxon>
        <taxon>Yponomeutoidea</taxon>
        <taxon>Plutellidae</taxon>
        <taxon>Plutella</taxon>
    </lineage>
</organism>
<accession>A0ABQ7Q3W1</accession>
<protein>
    <submittedName>
        <fullName evidence="2">Uncharacterized protein</fullName>
    </submittedName>
</protein>
<feature type="transmembrane region" description="Helical" evidence="1">
    <location>
        <begin position="43"/>
        <end position="63"/>
    </location>
</feature>
<keyword evidence="1" id="KW-1133">Transmembrane helix</keyword>